<keyword evidence="4" id="KW-1185">Reference proteome</keyword>
<gene>
    <name evidence="3" type="ORF">ACFSKW_42470</name>
</gene>
<dbReference type="InterPro" id="IPR027417">
    <property type="entry name" value="P-loop_NTPase"/>
</dbReference>
<dbReference type="Gene3D" id="1.25.40.10">
    <property type="entry name" value="Tetratricopeptide repeat domain"/>
    <property type="match status" value="1"/>
</dbReference>
<dbReference type="Gene3D" id="3.40.50.300">
    <property type="entry name" value="P-loop containing nucleotide triphosphate hydrolases"/>
    <property type="match status" value="1"/>
</dbReference>
<protein>
    <submittedName>
        <fullName evidence="3">ATP-binding protein</fullName>
    </submittedName>
</protein>
<proteinExistence type="predicted"/>
<evidence type="ECO:0000313" key="3">
    <source>
        <dbReference type="EMBL" id="MFD1938162.1"/>
    </source>
</evidence>
<feature type="domain" description="Winged helix-turn-helix" evidence="2">
    <location>
        <begin position="274"/>
        <end position="347"/>
    </location>
</feature>
<evidence type="ECO:0000259" key="2">
    <source>
        <dbReference type="Pfam" id="PF25872"/>
    </source>
</evidence>
<comment type="caution">
    <text evidence="3">The sequence shown here is derived from an EMBL/GenBank/DDBJ whole genome shotgun (WGS) entry which is preliminary data.</text>
</comment>
<dbReference type="PANTHER" id="PTHR47691:SF3">
    <property type="entry name" value="HTH-TYPE TRANSCRIPTIONAL REGULATOR RV0890C-RELATED"/>
    <property type="match status" value="1"/>
</dbReference>
<dbReference type="Pfam" id="PF00931">
    <property type="entry name" value="NB-ARC"/>
    <property type="match status" value="1"/>
</dbReference>
<reference evidence="4" key="1">
    <citation type="journal article" date="2019" name="Int. J. Syst. Evol. Microbiol.">
        <title>The Global Catalogue of Microorganisms (GCM) 10K type strain sequencing project: providing services to taxonomists for standard genome sequencing and annotation.</title>
        <authorList>
            <consortium name="The Broad Institute Genomics Platform"/>
            <consortium name="The Broad Institute Genome Sequencing Center for Infectious Disease"/>
            <person name="Wu L."/>
            <person name="Ma J."/>
        </authorList>
    </citation>
    <scope>NUCLEOTIDE SEQUENCE [LARGE SCALE GENOMIC DNA]</scope>
    <source>
        <strain evidence="4">ICMP 6774ER</strain>
    </source>
</reference>
<dbReference type="RefSeq" id="WP_379579980.1">
    <property type="nucleotide sequence ID" value="NZ_JBHUFV010000061.1"/>
</dbReference>
<sequence>MSRTERGPAVRTDPPVEVSRFVGRRHEVSEARRMLSRTRLLTLTGTGGVGKTRLAAKVAETVARAYKGRVEVVELATLEAGDLLAPTVAAALGLRDAGSDPMTVLVDYLSDKRMLLVLDNCEHLLDDCARLVDRLLRGAPRLRILTTSRQILGVSGEQVLAVPSLSVPDQCHPPRDIARHDSVRLFVERAASVWPGFSLDRGNAASVARLAQRLEGIPLAIELAAVRLRTVPLEQLTRELEEQFDVPAGESPAALPRHRTLRATMDWSFDLCSPAEQRLWARLSLFPGGVDLDTAEAVCAGDEIDHGDVIDLLSGLVDKSVLVGEQAEAGVRYRMLESIRAYGCERLGSAEATALRGRYVDHFKDVVEGHRIDRLVPDQLERYRFLRQELPNVRAALEMCLAEPGTAGKGLETATAMWLYWLLAGSLTEGRYWLERGLDLVPGADGARAMALWVVSMLALRQGDLAVAMPKLEECHTMARRPGNEGVLPFAIRTAGVAAFSTGDPQRGLALLEESLALHRAAGDVDSVAFNLYYAAAYGSMQDPARAVGFGEELLALCESHDAPMSRGHAQLSLGIAVWNLGDCRRAEELVSEAAEFTMEINDRWCLTQCMEVLAWTACDRGDHERAAWMLGAAHALWQAVEASPTRLWYHARWHQRCAEKSREALGDRAFTAAFRAGAKYGLERRMFSTVGA</sequence>
<dbReference type="InterPro" id="IPR011990">
    <property type="entry name" value="TPR-like_helical_dom_sf"/>
</dbReference>
<feature type="domain" description="NB-ARC" evidence="1">
    <location>
        <begin position="39"/>
        <end position="150"/>
    </location>
</feature>
<accession>A0ABW4T844</accession>
<evidence type="ECO:0000313" key="4">
    <source>
        <dbReference type="Proteomes" id="UP001597368"/>
    </source>
</evidence>
<dbReference type="InterPro" id="IPR002182">
    <property type="entry name" value="NB-ARC"/>
</dbReference>
<evidence type="ECO:0000259" key="1">
    <source>
        <dbReference type="Pfam" id="PF00931"/>
    </source>
</evidence>
<dbReference type="InterPro" id="IPR058852">
    <property type="entry name" value="HTH_77"/>
</dbReference>
<dbReference type="Proteomes" id="UP001597368">
    <property type="component" value="Unassembled WGS sequence"/>
</dbReference>
<organism evidence="3 4">
    <name type="scientific">Nonomuraea mangrovi</name>
    <dbReference type="NCBI Taxonomy" id="2316207"/>
    <lineage>
        <taxon>Bacteria</taxon>
        <taxon>Bacillati</taxon>
        <taxon>Actinomycetota</taxon>
        <taxon>Actinomycetes</taxon>
        <taxon>Streptosporangiales</taxon>
        <taxon>Streptosporangiaceae</taxon>
        <taxon>Nonomuraea</taxon>
    </lineage>
</organism>
<name>A0ABW4T844_9ACTN</name>
<dbReference type="SUPFAM" id="SSF48452">
    <property type="entry name" value="TPR-like"/>
    <property type="match status" value="1"/>
</dbReference>
<dbReference type="Pfam" id="PF25872">
    <property type="entry name" value="HTH_77"/>
    <property type="match status" value="1"/>
</dbReference>
<dbReference type="PANTHER" id="PTHR47691">
    <property type="entry name" value="REGULATOR-RELATED"/>
    <property type="match status" value="1"/>
</dbReference>
<dbReference type="PRINTS" id="PR00364">
    <property type="entry name" value="DISEASERSIST"/>
</dbReference>
<keyword evidence="3" id="KW-0547">Nucleotide-binding</keyword>
<dbReference type="EMBL" id="JBHUFV010000061">
    <property type="protein sequence ID" value="MFD1938162.1"/>
    <property type="molecule type" value="Genomic_DNA"/>
</dbReference>
<dbReference type="SUPFAM" id="SSF52540">
    <property type="entry name" value="P-loop containing nucleoside triphosphate hydrolases"/>
    <property type="match status" value="1"/>
</dbReference>
<keyword evidence="3" id="KW-0067">ATP-binding</keyword>
<dbReference type="GO" id="GO:0005524">
    <property type="term" value="F:ATP binding"/>
    <property type="evidence" value="ECO:0007669"/>
    <property type="project" value="UniProtKB-KW"/>
</dbReference>